<protein>
    <submittedName>
        <fullName evidence="2">Uncharacterized protein</fullName>
    </submittedName>
</protein>
<evidence type="ECO:0000256" key="1">
    <source>
        <dbReference type="SAM" id="SignalP"/>
    </source>
</evidence>
<sequence>MVGHRLTWSLYALLLGTVAANFSSNASFLDIHGKINNFTVWNGSLLWCIETHCYQPKSLLLDFNSSLEGCKYRLTGSLVDSTTPKPSVTKLDLSSLKLPAHIGPLVFRDGLLAQPVNPIGHAGHSVPHMVVRRLPEVPELLAKFNGPLQRLQLRSLSQLAKEAHMATAGTALDELVAEAETPTPVGEDEGLSFPVPLQADGNVVIALNWTNATEPCVAVVARPEDCNTCSFGLDSCRAKSHLHGPDQETLLMYELPRQPFMLTNDLNERHEHSVCIRELQNGTVPVFRLLGRISYYRKPQVSFIKNILIIGVRTFINPGWNQEIVLQCTNCSAASQVVVQPITYDSRCRSVTQQMMAALAVANRHQEMPSSVDTSELRNSQMEEAAQHGTMAGINCPVPSSSPCAGYADGAFAVGFRKSTDYDDQYATFLLESSRRLSGHEKQIFFHHRSAICLYPGGPAAHGWLVGFAVVHMNVLDMQALQRVQLGPGVFKHVAVFPVTFVKSHQAVLQVGSEHAVS</sequence>
<keyword evidence="4" id="KW-1185">Reference proteome</keyword>
<accession>A0A9P1DSS5</accession>
<comment type="caution">
    <text evidence="2">The sequence shown here is derived from an EMBL/GenBank/DDBJ whole genome shotgun (WGS) entry which is preliminary data.</text>
</comment>
<dbReference type="EMBL" id="CAMXCT030006511">
    <property type="protein sequence ID" value="CAL4802297.1"/>
    <property type="molecule type" value="Genomic_DNA"/>
</dbReference>
<evidence type="ECO:0000313" key="3">
    <source>
        <dbReference type="EMBL" id="CAL1168360.1"/>
    </source>
</evidence>
<evidence type="ECO:0000313" key="2">
    <source>
        <dbReference type="EMBL" id="CAI4014985.1"/>
    </source>
</evidence>
<proteinExistence type="predicted"/>
<feature type="signal peptide" evidence="1">
    <location>
        <begin position="1"/>
        <end position="20"/>
    </location>
</feature>
<keyword evidence="1" id="KW-0732">Signal</keyword>
<organism evidence="2">
    <name type="scientific">Cladocopium goreaui</name>
    <dbReference type="NCBI Taxonomy" id="2562237"/>
    <lineage>
        <taxon>Eukaryota</taxon>
        <taxon>Sar</taxon>
        <taxon>Alveolata</taxon>
        <taxon>Dinophyceae</taxon>
        <taxon>Suessiales</taxon>
        <taxon>Symbiodiniaceae</taxon>
        <taxon>Cladocopium</taxon>
    </lineage>
</organism>
<gene>
    <name evidence="2" type="ORF">C1SCF055_LOCUS39841</name>
</gene>
<dbReference type="AlphaFoldDB" id="A0A9P1DSS5"/>
<dbReference type="EMBL" id="CAMXCT020006511">
    <property type="protein sequence ID" value="CAL1168360.1"/>
    <property type="molecule type" value="Genomic_DNA"/>
</dbReference>
<dbReference type="OrthoDB" id="423504at2759"/>
<dbReference type="EMBL" id="CAMXCT010006511">
    <property type="protein sequence ID" value="CAI4014985.1"/>
    <property type="molecule type" value="Genomic_DNA"/>
</dbReference>
<reference evidence="2" key="1">
    <citation type="submission" date="2022-10" db="EMBL/GenBank/DDBJ databases">
        <authorList>
            <person name="Chen Y."/>
            <person name="Dougan E. K."/>
            <person name="Chan C."/>
            <person name="Rhodes N."/>
            <person name="Thang M."/>
        </authorList>
    </citation>
    <scope>NUCLEOTIDE SEQUENCE</scope>
</reference>
<feature type="chain" id="PRO_5043271613" evidence="1">
    <location>
        <begin position="21"/>
        <end position="518"/>
    </location>
</feature>
<reference evidence="3" key="2">
    <citation type="submission" date="2024-04" db="EMBL/GenBank/DDBJ databases">
        <authorList>
            <person name="Chen Y."/>
            <person name="Shah S."/>
            <person name="Dougan E. K."/>
            <person name="Thang M."/>
            <person name="Chan C."/>
        </authorList>
    </citation>
    <scope>NUCLEOTIDE SEQUENCE [LARGE SCALE GENOMIC DNA]</scope>
</reference>
<evidence type="ECO:0000313" key="4">
    <source>
        <dbReference type="Proteomes" id="UP001152797"/>
    </source>
</evidence>
<dbReference type="Proteomes" id="UP001152797">
    <property type="component" value="Unassembled WGS sequence"/>
</dbReference>
<name>A0A9P1DSS5_9DINO</name>